<dbReference type="Proteomes" id="UP000291338">
    <property type="component" value="Unassembled WGS sequence"/>
</dbReference>
<comment type="subcellular location">
    <subcellularLocation>
        <location evidence="1 11">Cytoplasm</location>
    </subcellularLocation>
</comment>
<dbReference type="NCBIfam" id="TIGR00450">
    <property type="entry name" value="mnmE_trmE_thdF"/>
    <property type="match status" value="1"/>
</dbReference>
<feature type="binding site" evidence="11">
    <location>
        <position position="245"/>
    </location>
    <ligand>
        <name>K(+)</name>
        <dbReference type="ChEBI" id="CHEBI:29103"/>
    </ligand>
</feature>
<dbReference type="InterPro" id="IPR031168">
    <property type="entry name" value="G_TrmE"/>
</dbReference>
<evidence type="ECO:0000256" key="5">
    <source>
        <dbReference type="ARBA" id="ARBA00022723"/>
    </source>
</evidence>
<keyword evidence="7 11" id="KW-0378">Hydrolase</keyword>
<evidence type="ECO:0000256" key="12">
    <source>
        <dbReference type="RuleBase" id="RU003313"/>
    </source>
</evidence>
<feature type="binding site" evidence="11">
    <location>
        <begin position="270"/>
        <end position="273"/>
    </location>
    <ligand>
        <name>GTP</name>
        <dbReference type="ChEBI" id="CHEBI:37565"/>
    </ligand>
</feature>
<dbReference type="Pfam" id="PF01926">
    <property type="entry name" value="MMR_HSR1"/>
    <property type="match status" value="1"/>
</dbReference>
<dbReference type="GO" id="GO:0002098">
    <property type="term" value="P:tRNA wobble uridine modification"/>
    <property type="evidence" value="ECO:0007669"/>
    <property type="project" value="TreeGrafter"/>
</dbReference>
<dbReference type="CDD" id="cd04164">
    <property type="entry name" value="trmE"/>
    <property type="match status" value="1"/>
</dbReference>
<feature type="binding site" evidence="11">
    <location>
        <position position="454"/>
    </location>
    <ligand>
        <name>(6S)-5-formyl-5,6,7,8-tetrahydrofolate</name>
        <dbReference type="ChEBI" id="CHEBI:57457"/>
    </ligand>
</feature>
<feature type="binding site" evidence="11">
    <location>
        <position position="23"/>
    </location>
    <ligand>
        <name>(6S)-5-formyl-5,6,7,8-tetrahydrofolate</name>
        <dbReference type="ChEBI" id="CHEBI:57457"/>
    </ligand>
</feature>
<dbReference type="PROSITE" id="PS51709">
    <property type="entry name" value="G_TRME"/>
    <property type="match status" value="1"/>
</dbReference>
<comment type="caution">
    <text evidence="14">The sequence shown here is derived from an EMBL/GenBank/DDBJ whole genome shotgun (WGS) entry which is preliminary data.</text>
</comment>
<dbReference type="NCBIfam" id="TIGR00231">
    <property type="entry name" value="small_GTP"/>
    <property type="match status" value="1"/>
</dbReference>
<keyword evidence="5 11" id="KW-0479">Metal-binding</keyword>
<gene>
    <name evidence="11" type="primary">mnmE</name>
    <name evidence="11" type="synonym">trmE</name>
    <name evidence="14" type="ORF">C1E23_07085</name>
</gene>
<dbReference type="CDD" id="cd14858">
    <property type="entry name" value="TrmE_N"/>
    <property type="match status" value="1"/>
</dbReference>
<keyword evidence="9 11" id="KW-0630">Potassium</keyword>
<sequence>MINQDTIVAQATAPGRGGVGIIRVSGSLSTHVAEKILGKCPKPRYAEYLSFNSLAGTQLDQGIALFFNNPHSFTGEDVLELQGHGGPVVIDMLLKEICQIEGVRLAQPGEFSERAFLNDKMDLTQAEAIADLINATSEQAAKSALHSLQGDFSKHIHTLVEKVIHLRMYVEAAIDFPDEEIDFLSDGKVAGDLAAIITRLDEVCQQAKQGSIMREGMRVVIAGRPNAGKSSLLNALAGREAAIVTDIAGTTRDVLREHIHIDGMPLHIIDTAGLRESPDKVEQIGIERAWDEIRQADHVLFMVDGTDTTETDPMQIWPEFMQQLPDGMKVTVVRNKIDLSNEAVNLDKAGQHPLLRLSAKSTEGVDLLREHLKECIGFTGATEGGFMARRRHLDALERAAEHLDIGQTQLEMHVAGEILAEELRLTQQHLNEITGEFSSDDLLGKIFSSFCIGK</sequence>
<dbReference type="Pfam" id="PF12631">
    <property type="entry name" value="MnmE_helical"/>
    <property type="match status" value="1"/>
</dbReference>
<evidence type="ECO:0000256" key="2">
    <source>
        <dbReference type="ARBA" id="ARBA00011043"/>
    </source>
</evidence>
<evidence type="ECO:0000256" key="8">
    <source>
        <dbReference type="ARBA" id="ARBA00022842"/>
    </source>
</evidence>
<dbReference type="GO" id="GO:0003924">
    <property type="term" value="F:GTPase activity"/>
    <property type="evidence" value="ECO:0007669"/>
    <property type="project" value="UniProtKB-UniRule"/>
</dbReference>
<evidence type="ECO:0000259" key="13">
    <source>
        <dbReference type="PROSITE" id="PS51709"/>
    </source>
</evidence>
<dbReference type="Gene3D" id="1.20.120.430">
    <property type="entry name" value="tRNA modification GTPase MnmE domain 2"/>
    <property type="match status" value="1"/>
</dbReference>
<comment type="caution">
    <text evidence="11">Lacks conserved residue(s) required for the propagation of feature annotation.</text>
</comment>
<protein>
    <recommendedName>
        <fullName evidence="11">tRNA modification GTPase MnmE</fullName>
        <ecNumber evidence="11">3.6.-.-</ecNumber>
    </recommendedName>
</protein>
<dbReference type="GO" id="GO:0046872">
    <property type="term" value="F:metal ion binding"/>
    <property type="evidence" value="ECO:0007669"/>
    <property type="project" value="UniProtKB-KW"/>
</dbReference>
<dbReference type="FunFam" id="3.30.1360.120:FF:000001">
    <property type="entry name" value="tRNA modification GTPase MnmE"/>
    <property type="match status" value="1"/>
</dbReference>
<dbReference type="SUPFAM" id="SSF52540">
    <property type="entry name" value="P-loop containing nucleoside triphosphate hydrolases"/>
    <property type="match status" value="1"/>
</dbReference>
<name>A0A4Q7IRN8_9GAMM</name>
<dbReference type="AlphaFoldDB" id="A0A4Q7IRN8"/>
<dbReference type="Pfam" id="PF10396">
    <property type="entry name" value="TrmE_N"/>
    <property type="match status" value="1"/>
</dbReference>
<dbReference type="GO" id="GO:0005525">
    <property type="term" value="F:GTP binding"/>
    <property type="evidence" value="ECO:0007669"/>
    <property type="project" value="UniProtKB-UniRule"/>
</dbReference>
<dbReference type="EC" id="3.6.-.-" evidence="11"/>
<dbReference type="PANTHER" id="PTHR42714">
    <property type="entry name" value="TRNA MODIFICATION GTPASE GTPBP3"/>
    <property type="match status" value="1"/>
</dbReference>
<dbReference type="InterPro" id="IPR027266">
    <property type="entry name" value="TrmE/GcvT-like"/>
</dbReference>
<evidence type="ECO:0000256" key="11">
    <source>
        <dbReference type="HAMAP-Rule" id="MF_00379"/>
    </source>
</evidence>
<feature type="binding site" evidence="11">
    <location>
        <position position="247"/>
    </location>
    <ligand>
        <name>K(+)</name>
        <dbReference type="ChEBI" id="CHEBI:29103"/>
    </ligand>
</feature>
<dbReference type="InterPro" id="IPR018948">
    <property type="entry name" value="GTP-bd_TrmE_N"/>
</dbReference>
<dbReference type="InterPro" id="IPR004520">
    <property type="entry name" value="GTPase_MnmE"/>
</dbReference>
<dbReference type="Gene3D" id="3.40.50.300">
    <property type="entry name" value="P-loop containing nucleotide triphosphate hydrolases"/>
    <property type="match status" value="1"/>
</dbReference>
<feature type="binding site" evidence="11">
    <location>
        <position position="230"/>
    </location>
    <ligand>
        <name>Mg(2+)</name>
        <dbReference type="ChEBI" id="CHEBI:18420"/>
    </ligand>
</feature>
<keyword evidence="10 11" id="KW-0342">GTP-binding</keyword>
<dbReference type="Gene3D" id="3.30.1360.120">
    <property type="entry name" value="Probable tRNA modification gtpase trme, domain 1"/>
    <property type="match status" value="1"/>
</dbReference>
<evidence type="ECO:0000313" key="14">
    <source>
        <dbReference type="EMBL" id="RZQ53837.1"/>
    </source>
</evidence>
<feature type="binding site" evidence="11">
    <location>
        <position position="226"/>
    </location>
    <ligand>
        <name>K(+)</name>
        <dbReference type="ChEBI" id="CHEBI:29103"/>
    </ligand>
</feature>
<dbReference type="InterPro" id="IPR025867">
    <property type="entry name" value="MnmE_helical"/>
</dbReference>
<evidence type="ECO:0000256" key="7">
    <source>
        <dbReference type="ARBA" id="ARBA00022801"/>
    </source>
</evidence>
<organism evidence="14 15">
    <name type="scientific">Pseudoalteromonas phenolica</name>
    <dbReference type="NCBI Taxonomy" id="161398"/>
    <lineage>
        <taxon>Bacteria</taxon>
        <taxon>Pseudomonadati</taxon>
        <taxon>Pseudomonadota</taxon>
        <taxon>Gammaproteobacteria</taxon>
        <taxon>Alteromonadales</taxon>
        <taxon>Pseudoalteromonadaceae</taxon>
        <taxon>Pseudoalteromonas</taxon>
    </lineage>
</organism>
<feature type="domain" description="TrmE-type G" evidence="13">
    <location>
        <begin position="216"/>
        <end position="377"/>
    </location>
</feature>
<evidence type="ECO:0000313" key="15">
    <source>
        <dbReference type="Proteomes" id="UP000291338"/>
    </source>
</evidence>
<feature type="binding site" evidence="11">
    <location>
        <begin position="245"/>
        <end position="251"/>
    </location>
    <ligand>
        <name>GTP</name>
        <dbReference type="ChEBI" id="CHEBI:37565"/>
    </ligand>
</feature>
<keyword evidence="6 11" id="KW-0547">Nucleotide-binding</keyword>
<accession>A0A4Q7IRN8</accession>
<dbReference type="EMBL" id="PPSX01000021">
    <property type="protein sequence ID" value="RZQ53837.1"/>
    <property type="molecule type" value="Genomic_DNA"/>
</dbReference>
<keyword evidence="8 11" id="KW-0460">Magnesium</keyword>
<dbReference type="PANTHER" id="PTHR42714:SF2">
    <property type="entry name" value="TRNA MODIFICATION GTPASE GTPBP3, MITOCHONDRIAL"/>
    <property type="match status" value="1"/>
</dbReference>
<dbReference type="GO" id="GO:0030488">
    <property type="term" value="P:tRNA methylation"/>
    <property type="evidence" value="ECO:0007669"/>
    <property type="project" value="TreeGrafter"/>
</dbReference>
<comment type="subunit">
    <text evidence="11">Homodimer. Heterotetramer of two MnmE and two MnmG subunits.</text>
</comment>
<dbReference type="InterPro" id="IPR027368">
    <property type="entry name" value="MnmE_dom2"/>
</dbReference>
<dbReference type="InterPro" id="IPR027417">
    <property type="entry name" value="P-loop_NTPase"/>
</dbReference>
<comment type="cofactor">
    <cofactor evidence="11">
        <name>K(+)</name>
        <dbReference type="ChEBI" id="CHEBI:29103"/>
    </cofactor>
    <text evidence="11">Binds 1 potassium ion per subunit.</text>
</comment>
<comment type="similarity">
    <text evidence="2 11 12">Belongs to the TRAFAC class TrmE-Era-EngA-EngB-Septin-like GTPase superfamily. TrmE GTPase family.</text>
</comment>
<dbReference type="NCBIfam" id="NF003661">
    <property type="entry name" value="PRK05291.1-3"/>
    <property type="match status" value="1"/>
</dbReference>
<proteinExistence type="inferred from homology"/>
<evidence type="ECO:0000256" key="3">
    <source>
        <dbReference type="ARBA" id="ARBA00022490"/>
    </source>
</evidence>
<evidence type="ECO:0000256" key="6">
    <source>
        <dbReference type="ARBA" id="ARBA00022741"/>
    </source>
</evidence>
<dbReference type="HAMAP" id="MF_00379">
    <property type="entry name" value="GTPase_MnmE"/>
    <property type="match status" value="1"/>
</dbReference>
<dbReference type="GO" id="GO:0005829">
    <property type="term" value="C:cytosol"/>
    <property type="evidence" value="ECO:0007669"/>
    <property type="project" value="TreeGrafter"/>
</dbReference>
<feature type="binding site" evidence="11">
    <location>
        <position position="80"/>
    </location>
    <ligand>
        <name>(6S)-5-formyl-5,6,7,8-tetrahydrofolate</name>
        <dbReference type="ChEBI" id="CHEBI:57457"/>
    </ligand>
</feature>
<evidence type="ECO:0000256" key="10">
    <source>
        <dbReference type="ARBA" id="ARBA00023134"/>
    </source>
</evidence>
<dbReference type="InterPro" id="IPR006073">
    <property type="entry name" value="GTP-bd"/>
</dbReference>
<comment type="function">
    <text evidence="11">Exhibits a very high intrinsic GTPase hydrolysis rate. Involved in the addition of a carboxymethylaminomethyl (cmnm) group at the wobble position (U34) of certain tRNAs, forming tRNA-cmnm(5)s(2)U34.</text>
</comment>
<dbReference type="FunFam" id="3.40.50.300:FF:000249">
    <property type="entry name" value="tRNA modification GTPase MnmE"/>
    <property type="match status" value="1"/>
</dbReference>
<reference evidence="14 15" key="1">
    <citation type="submission" date="2018-01" db="EMBL/GenBank/DDBJ databases">
        <title>Co-occurrence of chitin degradation, pigmentation and bioactivity in marine Pseudoalteromonas.</title>
        <authorList>
            <person name="Paulsen S."/>
            <person name="Gram L."/>
            <person name="Machado H."/>
        </authorList>
    </citation>
    <scope>NUCLEOTIDE SEQUENCE [LARGE SCALE GENOMIC DNA]</scope>
    <source>
        <strain evidence="14 15">S3898</strain>
    </source>
</reference>
<keyword evidence="4 11" id="KW-0819">tRNA processing</keyword>
<evidence type="ECO:0000256" key="1">
    <source>
        <dbReference type="ARBA" id="ARBA00004496"/>
    </source>
</evidence>
<evidence type="ECO:0000256" key="9">
    <source>
        <dbReference type="ARBA" id="ARBA00022958"/>
    </source>
</evidence>
<dbReference type="RefSeq" id="WP_130254912.1">
    <property type="nucleotide sequence ID" value="NZ_PPSX01000021.1"/>
</dbReference>
<dbReference type="InterPro" id="IPR005225">
    <property type="entry name" value="Small_GTP-bd"/>
</dbReference>
<feature type="binding site" evidence="11">
    <location>
        <position position="250"/>
    </location>
    <ligand>
        <name>K(+)</name>
        <dbReference type="ChEBI" id="CHEBI:29103"/>
    </ligand>
</feature>
<keyword evidence="3 11" id="KW-0963">Cytoplasm</keyword>
<feature type="binding site" evidence="11">
    <location>
        <position position="120"/>
    </location>
    <ligand>
        <name>(6S)-5-formyl-5,6,7,8-tetrahydrofolate</name>
        <dbReference type="ChEBI" id="CHEBI:57457"/>
    </ligand>
</feature>
<evidence type="ECO:0000256" key="4">
    <source>
        <dbReference type="ARBA" id="ARBA00022694"/>
    </source>
</evidence>
<feature type="binding site" evidence="11">
    <location>
        <begin position="226"/>
        <end position="231"/>
    </location>
    <ligand>
        <name>GTP</name>
        <dbReference type="ChEBI" id="CHEBI:37565"/>
    </ligand>
</feature>
<feature type="binding site" evidence="11">
    <location>
        <position position="251"/>
    </location>
    <ligand>
        <name>Mg(2+)</name>
        <dbReference type="ChEBI" id="CHEBI:18420"/>
    </ligand>
</feature>
<dbReference type="SUPFAM" id="SSF116878">
    <property type="entry name" value="TrmE connector domain"/>
    <property type="match status" value="1"/>
</dbReference>